<dbReference type="Pfam" id="PF14322">
    <property type="entry name" value="SusD-like_3"/>
    <property type="match status" value="1"/>
</dbReference>
<dbReference type="PROSITE" id="PS51257">
    <property type="entry name" value="PROKAR_LIPOPROTEIN"/>
    <property type="match status" value="1"/>
</dbReference>
<dbReference type="OrthoDB" id="629561at2"/>
<keyword evidence="4" id="KW-0472">Membrane</keyword>
<dbReference type="InterPro" id="IPR011990">
    <property type="entry name" value="TPR-like_helical_dom_sf"/>
</dbReference>
<feature type="domain" description="SusD-like N-terminal" evidence="7">
    <location>
        <begin position="25"/>
        <end position="231"/>
    </location>
</feature>
<organism evidence="8 9">
    <name type="scientific">Pedobacter petrophilus</name>
    <dbReference type="NCBI Taxonomy" id="1908241"/>
    <lineage>
        <taxon>Bacteria</taxon>
        <taxon>Pseudomonadati</taxon>
        <taxon>Bacteroidota</taxon>
        <taxon>Sphingobacteriia</taxon>
        <taxon>Sphingobacteriales</taxon>
        <taxon>Sphingobacteriaceae</taxon>
        <taxon>Pedobacter</taxon>
    </lineage>
</organism>
<dbReference type="InterPro" id="IPR033985">
    <property type="entry name" value="SusD-like_N"/>
</dbReference>
<dbReference type="RefSeq" id="WP_154282570.1">
    <property type="nucleotide sequence ID" value="NZ_JBHUJQ010000001.1"/>
</dbReference>
<evidence type="ECO:0000313" key="9">
    <source>
        <dbReference type="Proteomes" id="UP000487757"/>
    </source>
</evidence>
<evidence type="ECO:0000259" key="6">
    <source>
        <dbReference type="Pfam" id="PF07980"/>
    </source>
</evidence>
<dbReference type="Proteomes" id="UP000487757">
    <property type="component" value="Unassembled WGS sequence"/>
</dbReference>
<dbReference type="GO" id="GO:0009279">
    <property type="term" value="C:cell outer membrane"/>
    <property type="evidence" value="ECO:0007669"/>
    <property type="project" value="UniProtKB-SubCell"/>
</dbReference>
<dbReference type="SUPFAM" id="SSF48452">
    <property type="entry name" value="TPR-like"/>
    <property type="match status" value="1"/>
</dbReference>
<dbReference type="Pfam" id="PF07980">
    <property type="entry name" value="SusD_RagB"/>
    <property type="match status" value="1"/>
</dbReference>
<accession>A0A7K0G3Z1</accession>
<name>A0A7K0G3Z1_9SPHI</name>
<keyword evidence="3" id="KW-0732">Signal</keyword>
<comment type="subcellular location">
    <subcellularLocation>
        <location evidence="1">Cell outer membrane</location>
    </subcellularLocation>
</comment>
<feature type="domain" description="RagB/SusD" evidence="6">
    <location>
        <begin position="348"/>
        <end position="468"/>
    </location>
</feature>
<sequence length="469" mass="52219">MQTISKNITTLLLLSVVFSFGGCKKFLSVTPSTQSVNPVTIKDFQEILNSDSLSRTQFFPLDLMTDDVALTDNQFNTGDNFYRRIYTWDALIWNPAQIDFMYNYSYAKILQMNVILSRIDAAKKDALNTPQTKNLIVSQALTNRAWYYLQLVNTYGAAYDVSTSKTDPGVPLVLTPDAYALPARASVEQVYGSIISDLKKAAANTDMPSKGIDIIHPGKAAVYGLLARTYLYKGDYESASLFADSALTQESRLLDLTQNPYMPNQLQDLNTNPEVLLGRISSDEGFFKTYSNTFVIGGSLLDSLGGFSTADKRFSNRFSTSRFSPGVYKQNQLNAQTMVFDNSVAVPEIMLIKAECLARKGDFSAAGDLLDKLRSSRIINYSPSGRTYTADNILSYVIGERRRELCFHGGLRLFDLKRFNKGTPFRQSILRTSYSGTNYAELLPGSVLYLLPLSAYVLAANPNILQNPR</sequence>
<evidence type="ECO:0000256" key="2">
    <source>
        <dbReference type="ARBA" id="ARBA00006275"/>
    </source>
</evidence>
<evidence type="ECO:0000313" key="8">
    <source>
        <dbReference type="EMBL" id="MRX78160.1"/>
    </source>
</evidence>
<gene>
    <name evidence="8" type="ORF">GJU39_18940</name>
</gene>
<reference evidence="8 9" key="1">
    <citation type="submission" date="2019-11" db="EMBL/GenBank/DDBJ databases">
        <title>Pedobacter petrophilus genome.</title>
        <authorList>
            <person name="Feldbauer M.J."/>
            <person name="Newman J.D."/>
        </authorList>
    </citation>
    <scope>NUCLEOTIDE SEQUENCE [LARGE SCALE GENOMIC DNA]</scope>
    <source>
        <strain evidence="8 9">LMG 29686</strain>
    </source>
</reference>
<evidence type="ECO:0000259" key="7">
    <source>
        <dbReference type="Pfam" id="PF14322"/>
    </source>
</evidence>
<evidence type="ECO:0000256" key="3">
    <source>
        <dbReference type="ARBA" id="ARBA00022729"/>
    </source>
</evidence>
<keyword evidence="5" id="KW-0998">Cell outer membrane</keyword>
<evidence type="ECO:0000256" key="4">
    <source>
        <dbReference type="ARBA" id="ARBA00023136"/>
    </source>
</evidence>
<keyword evidence="9" id="KW-1185">Reference proteome</keyword>
<dbReference type="Gene3D" id="1.25.40.390">
    <property type="match status" value="1"/>
</dbReference>
<protein>
    <submittedName>
        <fullName evidence="8">RagB/SusD family nutrient uptake outer membrane protein</fullName>
    </submittedName>
</protein>
<evidence type="ECO:0000256" key="1">
    <source>
        <dbReference type="ARBA" id="ARBA00004442"/>
    </source>
</evidence>
<dbReference type="AlphaFoldDB" id="A0A7K0G3Z1"/>
<proteinExistence type="inferred from homology"/>
<comment type="caution">
    <text evidence="8">The sequence shown here is derived from an EMBL/GenBank/DDBJ whole genome shotgun (WGS) entry which is preliminary data.</text>
</comment>
<comment type="similarity">
    <text evidence="2">Belongs to the SusD family.</text>
</comment>
<dbReference type="InterPro" id="IPR012944">
    <property type="entry name" value="SusD_RagB_dom"/>
</dbReference>
<evidence type="ECO:0000256" key="5">
    <source>
        <dbReference type="ARBA" id="ARBA00023237"/>
    </source>
</evidence>
<dbReference type="EMBL" id="WKKH01000041">
    <property type="protein sequence ID" value="MRX78160.1"/>
    <property type="molecule type" value="Genomic_DNA"/>
</dbReference>